<proteinExistence type="predicted"/>
<dbReference type="PATRIC" id="fig|45056.6.peg.2091"/>
<dbReference type="STRING" id="45056.Lade_2026"/>
<gene>
    <name evidence="1" type="ORF">Lade_2026</name>
</gene>
<evidence type="ECO:0000313" key="1">
    <source>
        <dbReference type="EMBL" id="KTC64732.1"/>
    </source>
</evidence>
<protein>
    <submittedName>
        <fullName evidence="1">Uncharacterized protein</fullName>
    </submittedName>
</protein>
<sequence length="115" mass="13457">MLNIDSEMIRDILDKARQFQAKEAVSFPEVTDEMDAMYVLADYPDDAVFQDATQVIDNLRPDQQATLIALMLLGRGDFTLKNGHSRYRRLEMRFQNIPQNISYRTHKCQMISKER</sequence>
<dbReference type="Pfam" id="PF12616">
    <property type="entry name" value="DUF3775"/>
    <property type="match status" value="1"/>
</dbReference>
<dbReference type="EMBL" id="LNKA01000019">
    <property type="protein sequence ID" value="KTC64732.1"/>
    <property type="molecule type" value="Genomic_DNA"/>
</dbReference>
<comment type="caution">
    <text evidence="1">The sequence shown here is derived from an EMBL/GenBank/DDBJ whole genome shotgun (WGS) entry which is preliminary data.</text>
</comment>
<dbReference type="Proteomes" id="UP000054859">
    <property type="component" value="Unassembled WGS sequence"/>
</dbReference>
<name>A0A0W0R0V7_9GAMM</name>
<dbReference type="AlphaFoldDB" id="A0A0W0R0V7"/>
<dbReference type="InterPro" id="IPR022254">
    <property type="entry name" value="DUF3775"/>
</dbReference>
<keyword evidence="2" id="KW-1185">Reference proteome</keyword>
<organism evidence="1 2">
    <name type="scientific">Legionella adelaidensis</name>
    <dbReference type="NCBI Taxonomy" id="45056"/>
    <lineage>
        <taxon>Bacteria</taxon>
        <taxon>Pseudomonadati</taxon>
        <taxon>Pseudomonadota</taxon>
        <taxon>Gammaproteobacteria</taxon>
        <taxon>Legionellales</taxon>
        <taxon>Legionellaceae</taxon>
        <taxon>Legionella</taxon>
    </lineage>
</organism>
<evidence type="ECO:0000313" key="2">
    <source>
        <dbReference type="Proteomes" id="UP000054859"/>
    </source>
</evidence>
<reference evidence="1 2" key="1">
    <citation type="submission" date="2015-11" db="EMBL/GenBank/DDBJ databases">
        <title>Identification of large and diverse effector repertoires of 38 Legionella species.</title>
        <authorList>
            <person name="Burstein D."/>
            <person name="Amaro F."/>
            <person name="Zusman T."/>
            <person name="Lifshitz Z."/>
            <person name="Cohen O."/>
            <person name="Gilbert J.A."/>
            <person name="Pupko T."/>
            <person name="Shuman H.A."/>
            <person name="Segal G."/>
        </authorList>
    </citation>
    <scope>NUCLEOTIDE SEQUENCE [LARGE SCALE GENOMIC DNA]</scope>
    <source>
        <strain evidence="1 2">1762-AUS-E</strain>
    </source>
</reference>
<accession>A0A0W0R0V7</accession>